<dbReference type="PROSITE" id="PS51257">
    <property type="entry name" value="PROKAR_LIPOPROTEIN"/>
    <property type="match status" value="1"/>
</dbReference>
<evidence type="ECO:0000256" key="1">
    <source>
        <dbReference type="ARBA" id="ARBA00004442"/>
    </source>
</evidence>
<keyword evidence="5" id="KW-0998">Cell outer membrane</keyword>
<dbReference type="Proteomes" id="UP000192277">
    <property type="component" value="Unassembled WGS sequence"/>
</dbReference>
<feature type="chain" id="PRO_5046522469" evidence="6">
    <location>
        <begin position="19"/>
        <end position="648"/>
    </location>
</feature>
<keyword evidence="3 6" id="KW-0732">Signal</keyword>
<dbReference type="RefSeq" id="WP_014219976.1">
    <property type="nucleotide sequence ID" value="NZ_LWBO01000010.1"/>
</dbReference>
<evidence type="ECO:0000259" key="7">
    <source>
        <dbReference type="Pfam" id="PF07980"/>
    </source>
</evidence>
<name>A0ABX3NZV4_9BACT</name>
<feature type="signal peptide" evidence="6">
    <location>
        <begin position="1"/>
        <end position="18"/>
    </location>
</feature>
<keyword evidence="4" id="KW-0472">Membrane</keyword>
<comment type="similarity">
    <text evidence="2">Belongs to the SusD family.</text>
</comment>
<proteinExistence type="inferred from homology"/>
<feature type="domain" description="SusD-like N-terminal" evidence="8">
    <location>
        <begin position="111"/>
        <end position="199"/>
    </location>
</feature>
<dbReference type="EMBL" id="LWBO01000010">
    <property type="protein sequence ID" value="OQP49627.1"/>
    <property type="molecule type" value="Genomic_DNA"/>
</dbReference>
<dbReference type="Pfam" id="PF14322">
    <property type="entry name" value="SusD-like_3"/>
    <property type="match status" value="1"/>
</dbReference>
<dbReference type="Pfam" id="PF07980">
    <property type="entry name" value="SusD_RagB"/>
    <property type="match status" value="1"/>
</dbReference>
<keyword evidence="10" id="KW-1185">Reference proteome</keyword>
<evidence type="ECO:0000313" key="10">
    <source>
        <dbReference type="Proteomes" id="UP000192277"/>
    </source>
</evidence>
<comment type="caution">
    <text evidence="9">The sequence shown here is derived from an EMBL/GenBank/DDBJ whole genome shotgun (WGS) entry which is preliminary data.</text>
</comment>
<reference evidence="9 10" key="1">
    <citation type="submission" date="2016-04" db="EMBL/GenBank/DDBJ databases">
        <authorList>
            <person name="Chen L."/>
            <person name="Zhuang W."/>
            <person name="Wang G."/>
        </authorList>
    </citation>
    <scope>NUCLEOTIDE SEQUENCE [LARGE SCALE GENOMIC DNA]</scope>
    <source>
        <strain evidence="10">GR20</strain>
    </source>
</reference>
<dbReference type="Gene3D" id="1.25.40.390">
    <property type="match status" value="1"/>
</dbReference>
<evidence type="ECO:0000256" key="6">
    <source>
        <dbReference type="SAM" id="SignalP"/>
    </source>
</evidence>
<gene>
    <name evidence="9" type="ORF">A4D02_28980</name>
</gene>
<evidence type="ECO:0000259" key="8">
    <source>
        <dbReference type="Pfam" id="PF14322"/>
    </source>
</evidence>
<evidence type="ECO:0000256" key="5">
    <source>
        <dbReference type="ARBA" id="ARBA00023237"/>
    </source>
</evidence>
<sequence length="648" mass="73112">MKRYIAILSGALMLAACNKDFLNKVPTNQFTEQTAFSTYQNFQTYSWSFYDYFAGYGNSGATMPPAFASQENGNSDNICNGSQSGYVNQTKQPAAAAGAQTTSLQISGWDFSFVRKVNVLLDNIDKSTMTQKDKDHWRSVGYFFRALRYYDLIAAFGDVPWMDHAVSDTATSMLFGARTPRDVVAQNILNDLIWAESHINVAGEGANTNTINQNCVQFLISRFGLFEGTWRKYHNLPDANTYLQACVTYSQKLLPKFPTLMSSYDDVFNTEDLSGGKPGIILYKQYVNTIYNNPQVTRYTGSTSWTTEVPKTAVESFLCTDGKPISTSAVYNGDDSMYAAFKNRDRRLYYIVMPPYSVKFINPGITNQAGNSDNLWAYDANPAYGYFVHYMNDSITGNTNKRLPVLSQTIDMKSGNVIPNMPHFTSYNVALSNLPATKAAIPQMVGTLGYYFWKFYCRLPMDGSSNYGGTQDCPLFRIEETMLNYAEAQFELGGFNQTIADQTINIIRQRANPTNWPAMKMLVGNIDAGFDTKRDATVDPVLWEIRRERRIELFGDGFRFNDLKRWSKGTYMNDYPYGVKVYDKNRMYPNVLGLSNANIKLDNGGNSGYVKNPNIATPLGWLDKYYLEPVPLQEIQINPNLVQTSGWQ</sequence>
<evidence type="ECO:0000313" key="9">
    <source>
        <dbReference type="EMBL" id="OQP49627.1"/>
    </source>
</evidence>
<organism evidence="9 10">
    <name type="scientific">Niastella koreensis</name>
    <dbReference type="NCBI Taxonomy" id="354356"/>
    <lineage>
        <taxon>Bacteria</taxon>
        <taxon>Pseudomonadati</taxon>
        <taxon>Bacteroidota</taxon>
        <taxon>Chitinophagia</taxon>
        <taxon>Chitinophagales</taxon>
        <taxon>Chitinophagaceae</taxon>
        <taxon>Niastella</taxon>
    </lineage>
</organism>
<feature type="domain" description="RagB/SusD" evidence="7">
    <location>
        <begin position="287"/>
        <end position="647"/>
    </location>
</feature>
<dbReference type="InterPro" id="IPR011990">
    <property type="entry name" value="TPR-like_helical_dom_sf"/>
</dbReference>
<dbReference type="SUPFAM" id="SSF48452">
    <property type="entry name" value="TPR-like"/>
    <property type="match status" value="1"/>
</dbReference>
<evidence type="ECO:0000256" key="3">
    <source>
        <dbReference type="ARBA" id="ARBA00022729"/>
    </source>
</evidence>
<protein>
    <submittedName>
        <fullName evidence="9">Carbohydrate-binding protein SusD</fullName>
    </submittedName>
</protein>
<accession>A0ABX3NZV4</accession>
<dbReference type="InterPro" id="IPR033985">
    <property type="entry name" value="SusD-like_N"/>
</dbReference>
<dbReference type="InterPro" id="IPR012944">
    <property type="entry name" value="SusD_RagB_dom"/>
</dbReference>
<comment type="subcellular location">
    <subcellularLocation>
        <location evidence="1">Cell outer membrane</location>
    </subcellularLocation>
</comment>
<evidence type="ECO:0000256" key="4">
    <source>
        <dbReference type="ARBA" id="ARBA00023136"/>
    </source>
</evidence>
<evidence type="ECO:0000256" key="2">
    <source>
        <dbReference type="ARBA" id="ARBA00006275"/>
    </source>
</evidence>